<evidence type="ECO:0000313" key="1">
    <source>
        <dbReference type="EMBL" id="KAI5681989.1"/>
    </source>
</evidence>
<name>A0ACC0CB22_CATRO</name>
<evidence type="ECO:0000313" key="2">
    <source>
        <dbReference type="Proteomes" id="UP001060085"/>
    </source>
</evidence>
<reference evidence="2" key="1">
    <citation type="journal article" date="2023" name="Nat. Plants">
        <title>Single-cell RNA sequencing provides a high-resolution roadmap for understanding the multicellular compartmentation of specialized metabolism.</title>
        <authorList>
            <person name="Sun S."/>
            <person name="Shen X."/>
            <person name="Li Y."/>
            <person name="Li Y."/>
            <person name="Wang S."/>
            <person name="Li R."/>
            <person name="Zhang H."/>
            <person name="Shen G."/>
            <person name="Guo B."/>
            <person name="Wei J."/>
            <person name="Xu J."/>
            <person name="St-Pierre B."/>
            <person name="Chen S."/>
            <person name="Sun C."/>
        </authorList>
    </citation>
    <scope>NUCLEOTIDE SEQUENCE [LARGE SCALE GENOMIC DNA]</scope>
</reference>
<proteinExistence type="predicted"/>
<protein>
    <submittedName>
        <fullName evidence="1">Uncharacterized protein</fullName>
    </submittedName>
</protein>
<keyword evidence="2" id="KW-1185">Reference proteome</keyword>
<comment type="caution">
    <text evidence="1">The sequence shown here is derived from an EMBL/GenBank/DDBJ whole genome shotgun (WGS) entry which is preliminary data.</text>
</comment>
<accession>A0ACC0CB22</accession>
<dbReference type="Proteomes" id="UP001060085">
    <property type="component" value="Linkage Group LG01"/>
</dbReference>
<dbReference type="EMBL" id="CM044701">
    <property type="protein sequence ID" value="KAI5681989.1"/>
    <property type="molecule type" value="Genomic_DNA"/>
</dbReference>
<sequence>MELHIKRKYAGEYDPFILSHKAKQVTYVLYPTSKREKHDWWAVTKSRPHVDVQDIGTLVHESGKLESVEIRGRNSIGDEDDNNKDEEEVEWESNDEEWYMGLSYSSSAPISTPSSSSSATWTTSRRTSSSSAHPPIFNKQLACAKSITEIIKEHFVEAHASSGKIFDRIKNMSCTKFKPKWIIAPQYASLYDAWSSNAFKNKREAARGNVCKGVVAKGLESTPAGLAGENRQGIFIIRVVHPTASAKGTVGRHAI</sequence>
<organism evidence="1 2">
    <name type="scientific">Catharanthus roseus</name>
    <name type="common">Madagascar periwinkle</name>
    <name type="synonym">Vinca rosea</name>
    <dbReference type="NCBI Taxonomy" id="4058"/>
    <lineage>
        <taxon>Eukaryota</taxon>
        <taxon>Viridiplantae</taxon>
        <taxon>Streptophyta</taxon>
        <taxon>Embryophyta</taxon>
        <taxon>Tracheophyta</taxon>
        <taxon>Spermatophyta</taxon>
        <taxon>Magnoliopsida</taxon>
        <taxon>eudicotyledons</taxon>
        <taxon>Gunneridae</taxon>
        <taxon>Pentapetalae</taxon>
        <taxon>asterids</taxon>
        <taxon>lamiids</taxon>
        <taxon>Gentianales</taxon>
        <taxon>Apocynaceae</taxon>
        <taxon>Rauvolfioideae</taxon>
        <taxon>Vinceae</taxon>
        <taxon>Catharanthinae</taxon>
        <taxon>Catharanthus</taxon>
    </lineage>
</organism>
<gene>
    <name evidence="1" type="ORF">M9H77_03217</name>
</gene>